<gene>
    <name evidence="3" type="ORF">SCA03_09390</name>
</gene>
<dbReference type="EMBL" id="BJMM01000003">
    <property type="protein sequence ID" value="GEB48388.1"/>
    <property type="molecule type" value="Genomic_DNA"/>
</dbReference>
<accession>A0A4Y3QVE0</accession>
<feature type="region of interest" description="Disordered" evidence="1">
    <location>
        <begin position="373"/>
        <end position="403"/>
    </location>
</feature>
<dbReference type="AlphaFoldDB" id="A0A4Y3QVE0"/>
<reference evidence="3 4" key="1">
    <citation type="submission" date="2019-06" db="EMBL/GenBank/DDBJ databases">
        <title>Whole genome shotgun sequence of Streptomyces cacaoi subsp. cacaoi NBRC 12748.</title>
        <authorList>
            <person name="Hosoyama A."/>
            <person name="Uohara A."/>
            <person name="Ohji S."/>
            <person name="Ichikawa N."/>
        </authorList>
    </citation>
    <scope>NUCLEOTIDE SEQUENCE [LARGE SCALE GENOMIC DNA]</scope>
    <source>
        <strain evidence="3 4">NBRC 12748</strain>
    </source>
</reference>
<name>A0A4Y3QVE0_STRCI</name>
<proteinExistence type="predicted"/>
<organism evidence="3 4">
    <name type="scientific">Streptomyces cacaoi</name>
    <dbReference type="NCBI Taxonomy" id="1898"/>
    <lineage>
        <taxon>Bacteria</taxon>
        <taxon>Bacillati</taxon>
        <taxon>Actinomycetota</taxon>
        <taxon>Actinomycetes</taxon>
        <taxon>Kitasatosporales</taxon>
        <taxon>Streptomycetaceae</taxon>
        <taxon>Streptomyces</taxon>
    </lineage>
</organism>
<feature type="compositionally biased region" description="Acidic residues" evidence="1">
    <location>
        <begin position="394"/>
        <end position="403"/>
    </location>
</feature>
<feature type="transmembrane region" description="Helical" evidence="2">
    <location>
        <begin position="51"/>
        <end position="73"/>
    </location>
</feature>
<keyword evidence="4" id="KW-1185">Reference proteome</keyword>
<keyword evidence="2" id="KW-0812">Transmembrane</keyword>
<evidence type="ECO:0000313" key="3">
    <source>
        <dbReference type="EMBL" id="GEB48388.1"/>
    </source>
</evidence>
<dbReference type="Proteomes" id="UP000319210">
    <property type="component" value="Unassembled WGS sequence"/>
</dbReference>
<sequence>MGISSSAVAFGGTEAALRRYRRRAWMWLCAGSGACAAGLVIGAVAEASGVGWAASVMARVLGAGAVAGVIGAGSVRMAARMGRALSAGPWVACVAVDLPSALWAPRVVLRAPDTGELWVFTVVAVRRRLQWAEPGPSGALWWCGDPQRGGVLAQPGGETLLWVRPTRTLRRRQEAVRAAEASGRLGRPSPQQPQRAERSQQAEPVPLGSSAVRAAGAQVPRRRPVFRWIALLGVVAGGLGIAGIVAADGDPQIDLTVLKEDSSGNCTVTWKDPDDGRLRKGPFRCTPDRDPSLSDWDTGWVVSYGPWKGELYNAEWEGATANTVNDGLLAAGFLLLVGAAVGGGIRVVQRRADRRVEQRATALAAEWATAGERPGVSLVKSPTGVSLHKSPAEDGPELPELPE</sequence>
<keyword evidence="2" id="KW-0472">Membrane</keyword>
<protein>
    <submittedName>
        <fullName evidence="3">Uncharacterized protein</fullName>
    </submittedName>
</protein>
<comment type="caution">
    <text evidence="3">The sequence shown here is derived from an EMBL/GenBank/DDBJ whole genome shotgun (WGS) entry which is preliminary data.</text>
</comment>
<feature type="transmembrane region" description="Helical" evidence="2">
    <location>
        <begin position="328"/>
        <end position="348"/>
    </location>
</feature>
<feature type="transmembrane region" description="Helical" evidence="2">
    <location>
        <begin position="228"/>
        <end position="247"/>
    </location>
</feature>
<evidence type="ECO:0000256" key="2">
    <source>
        <dbReference type="SAM" id="Phobius"/>
    </source>
</evidence>
<feature type="region of interest" description="Disordered" evidence="1">
    <location>
        <begin position="174"/>
        <end position="214"/>
    </location>
</feature>
<feature type="transmembrane region" description="Helical" evidence="2">
    <location>
        <begin position="24"/>
        <end position="45"/>
    </location>
</feature>
<evidence type="ECO:0000313" key="4">
    <source>
        <dbReference type="Proteomes" id="UP000319210"/>
    </source>
</evidence>
<keyword evidence="2" id="KW-1133">Transmembrane helix</keyword>
<evidence type="ECO:0000256" key="1">
    <source>
        <dbReference type="SAM" id="MobiDB-lite"/>
    </source>
</evidence>